<dbReference type="PANTHER" id="PTHR13847:SF287">
    <property type="entry name" value="FAD-DEPENDENT OXIDOREDUCTASE DOMAIN-CONTAINING PROTEIN 1"/>
    <property type="match status" value="1"/>
</dbReference>
<feature type="transmembrane region" description="Helical" evidence="2">
    <location>
        <begin position="31"/>
        <end position="50"/>
    </location>
</feature>
<organism evidence="4 5">
    <name type="scientific">Pseudomonas fluorescens</name>
    <dbReference type="NCBI Taxonomy" id="294"/>
    <lineage>
        <taxon>Bacteria</taxon>
        <taxon>Pseudomonadati</taxon>
        <taxon>Pseudomonadota</taxon>
        <taxon>Gammaproteobacteria</taxon>
        <taxon>Pseudomonadales</taxon>
        <taxon>Pseudomonadaceae</taxon>
        <taxon>Pseudomonas</taxon>
    </lineage>
</organism>
<dbReference type="EC" id="1.4.99.5" evidence="4"/>
<keyword evidence="2" id="KW-0472">Membrane</keyword>
<dbReference type="GO" id="GO:0005737">
    <property type="term" value="C:cytoplasm"/>
    <property type="evidence" value="ECO:0007669"/>
    <property type="project" value="TreeGrafter"/>
</dbReference>
<dbReference type="Pfam" id="PF01266">
    <property type="entry name" value="DAO"/>
    <property type="match status" value="1"/>
</dbReference>
<gene>
    <name evidence="4" type="primary">hcnC_2</name>
    <name evidence="4" type="ORF">PS833_00365</name>
</gene>
<dbReference type="Proteomes" id="UP000409037">
    <property type="component" value="Unassembled WGS sequence"/>
</dbReference>
<proteinExistence type="predicted"/>
<dbReference type="PANTHER" id="PTHR13847">
    <property type="entry name" value="SARCOSINE DEHYDROGENASE-RELATED"/>
    <property type="match status" value="1"/>
</dbReference>
<accession>A0A5E7A3C3</accession>
<evidence type="ECO:0000256" key="2">
    <source>
        <dbReference type="SAM" id="Phobius"/>
    </source>
</evidence>
<dbReference type="EMBL" id="CABVHU010000001">
    <property type="protein sequence ID" value="VVN70273.1"/>
    <property type="molecule type" value="Genomic_DNA"/>
</dbReference>
<evidence type="ECO:0000313" key="5">
    <source>
        <dbReference type="Proteomes" id="UP000409037"/>
    </source>
</evidence>
<evidence type="ECO:0000256" key="1">
    <source>
        <dbReference type="ARBA" id="ARBA00023002"/>
    </source>
</evidence>
<dbReference type="AlphaFoldDB" id="A0A5E7A3C3"/>
<dbReference type="SUPFAM" id="SSF54373">
    <property type="entry name" value="FAD-linked reductases, C-terminal domain"/>
    <property type="match status" value="1"/>
</dbReference>
<name>A0A5E7A3C3_PSEFL</name>
<dbReference type="Gene3D" id="3.30.9.10">
    <property type="entry name" value="D-Amino Acid Oxidase, subunit A, domain 2"/>
    <property type="match status" value="1"/>
</dbReference>
<feature type="domain" description="FAD dependent oxidoreductase" evidence="3">
    <location>
        <begin position="30"/>
        <end position="369"/>
    </location>
</feature>
<dbReference type="InterPro" id="IPR036188">
    <property type="entry name" value="FAD/NAD-bd_sf"/>
</dbReference>
<reference evidence="4 5" key="1">
    <citation type="submission" date="2019-09" db="EMBL/GenBank/DDBJ databases">
        <authorList>
            <person name="Chandra G."/>
            <person name="Truman W A."/>
        </authorList>
    </citation>
    <scope>NUCLEOTIDE SEQUENCE [LARGE SCALE GENOMIC DNA]</scope>
    <source>
        <strain evidence="4">PS833</strain>
    </source>
</reference>
<sequence>MHQDHSGVKPALQVIRSVERAAVQLMLKTDVMIVGGGLVGLSIAYGLALLGRQVSVLDEGDDAYRAARGNFGLLWVQGKGYGMSPYAQWTRDSVALWPRFAASLQADCGIDLYLRQPGGFQLCLSEQEMAEESRRLLWLRDAMHGDYPFELLDAAQLRARLPGVGPTVVGGCYSPMDGQVNPLKLLRSLYAACQARGVRIINGQRVSAIGQRGSGFELDTGEQRWYASQLVLAAGLGNRELGAQLGMEVPVSPNRGQILVTERLKPFLHYPTTYVRQTDEGTVQLGDSHESTGFDDDTSSEVMASIARRAVQCFPRLGQVRLVRAWGALRVLSADGFPIYEASQACPGAVVVSCHSGVTLAAIHALRLAPWIGGEYDEPAVAPFSLQRFSRKPEVRHAG</sequence>
<evidence type="ECO:0000259" key="3">
    <source>
        <dbReference type="Pfam" id="PF01266"/>
    </source>
</evidence>
<dbReference type="SUPFAM" id="SSF51905">
    <property type="entry name" value="FAD/NAD(P)-binding domain"/>
    <property type="match status" value="1"/>
</dbReference>
<keyword evidence="1 4" id="KW-0560">Oxidoreductase</keyword>
<evidence type="ECO:0000313" key="4">
    <source>
        <dbReference type="EMBL" id="VVN70273.1"/>
    </source>
</evidence>
<keyword evidence="2" id="KW-1133">Transmembrane helix</keyword>
<keyword evidence="2" id="KW-0812">Transmembrane</keyword>
<dbReference type="Gene3D" id="3.50.50.60">
    <property type="entry name" value="FAD/NAD(P)-binding domain"/>
    <property type="match status" value="1"/>
</dbReference>
<dbReference type="GO" id="GO:0050622">
    <property type="term" value="F:glycine dehydrogenase (cyanide-forming) activity"/>
    <property type="evidence" value="ECO:0007669"/>
    <property type="project" value="UniProtKB-EC"/>
</dbReference>
<protein>
    <submittedName>
        <fullName evidence="4">Hydrogen cyanide synthase subunit HcnC</fullName>
        <ecNumber evidence="4">1.4.99.5</ecNumber>
    </submittedName>
</protein>
<dbReference type="InterPro" id="IPR006076">
    <property type="entry name" value="FAD-dep_OxRdtase"/>
</dbReference>